<keyword evidence="8" id="KW-0206">Cytoskeleton</keyword>
<feature type="region of interest" description="Disordered" evidence="11">
    <location>
        <begin position="368"/>
        <end position="394"/>
    </location>
</feature>
<dbReference type="SMART" id="SM00129">
    <property type="entry name" value="KISc"/>
    <property type="match status" value="1"/>
</dbReference>
<dbReference type="EMBL" id="CAJNOE010000063">
    <property type="protein sequence ID" value="CAF0842618.1"/>
    <property type="molecule type" value="Genomic_DNA"/>
</dbReference>
<dbReference type="Proteomes" id="UP000663860">
    <property type="component" value="Unassembled WGS sequence"/>
</dbReference>
<evidence type="ECO:0000256" key="5">
    <source>
        <dbReference type="ARBA" id="ARBA00022840"/>
    </source>
</evidence>
<dbReference type="EMBL" id="CAJOBB010000350">
    <property type="protein sequence ID" value="CAF3658432.1"/>
    <property type="molecule type" value="Genomic_DNA"/>
</dbReference>
<proteinExistence type="inferred from homology"/>
<dbReference type="InterPro" id="IPR019821">
    <property type="entry name" value="Kinesin_motor_CS"/>
</dbReference>
<dbReference type="InterPro" id="IPR027417">
    <property type="entry name" value="P-loop_NTPase"/>
</dbReference>
<dbReference type="PANTHER" id="PTHR47969">
    <property type="entry name" value="CHROMOSOME-ASSOCIATED KINESIN KIF4A-RELATED"/>
    <property type="match status" value="1"/>
</dbReference>
<evidence type="ECO:0000313" key="13">
    <source>
        <dbReference type="EMBL" id="CAF0842618.1"/>
    </source>
</evidence>
<gene>
    <name evidence="13" type="ORF">IZO911_LOCUS9148</name>
    <name evidence="14" type="ORF">KXQ929_LOCUS8172</name>
</gene>
<keyword evidence="7 9" id="KW-0505">Motor protein</keyword>
<dbReference type="Proteomes" id="UP000663868">
    <property type="component" value="Unassembled WGS sequence"/>
</dbReference>
<keyword evidence="6" id="KW-0175">Coiled coil</keyword>
<evidence type="ECO:0000256" key="4">
    <source>
        <dbReference type="ARBA" id="ARBA00022741"/>
    </source>
</evidence>
<feature type="compositionally biased region" description="Polar residues" evidence="11">
    <location>
        <begin position="368"/>
        <end position="386"/>
    </location>
</feature>
<evidence type="ECO:0000313" key="15">
    <source>
        <dbReference type="Proteomes" id="UP000663860"/>
    </source>
</evidence>
<dbReference type="SUPFAM" id="SSF52540">
    <property type="entry name" value="P-loop containing nucleoside triphosphate hydrolases"/>
    <property type="match status" value="1"/>
</dbReference>
<sequence length="811" mass="92712">MSSSETVRVIVRCRPMNQRENDLKCQSIVLMNTAINQVMLENVEQTNEPPKQFTFDAVYAEDSITENLYAESVFPLVESVLEGYNATVFAYGQTGCGKSFTMQGINTPGSLQRGVIPRSFEHIFEASSVASGTKYLIRASYLEIYNENIRDLLGKDVKATLELKEFVDKGVHVQNLTWHQCSSVLDCERLMDKGNRSRATGATLMNKDSSRSHSIFTIVTEMCNKSELDGKEHIRAGKLNLVDLAGSERQSKTHAEGERLREATRINLSLSALGNVISALVDGRSKHIPYRDSKLTRMLQDSLGGNTKTLMVAAVSPAHDNYDETLSTLRYANRAKNIKNKPRINEDPRDAQMKLLQEEINRLKQELLNSGNPRGNQALLSNSNGSPVDVDDELERERERLRAEFEREVSEVRRQCNEERLTKEELQRKYNDLKVQYDYDLESLNYNPNPQSSSSSSTTTTTTTTVNERSKTKKKGGSILKQKRDDGTVINNADIDGDDTSAPSNQMNENEKLERLHELENKLVGGEEVNNEERKKKRKKKLNEMREKQEERKKFGKIINDGDDDTMMRVFDNAQEELHFTAKKLEEHQIENKRLKNDNDDLQHEFQIEREGYLSTIREQEKRLLLFRAMLDKMSHAMQRNSNYSNLDKVIEQARYDEEKGQYILPDLLREEIQLPQMGNGTTTSNGRSPQTTDSVAPTKSIVTNSPIDYESDFTVPTGMTNNYQNSYSTMNPDELDRRYGRIPDSSNFIGEKTRTKRQDQLLSENSALQRAKRPLQMNNNENDYMNRRLNPYQAPAARLSQKYGFSSDKQ</sequence>
<feature type="region of interest" description="Disordered" evidence="11">
    <location>
        <begin position="677"/>
        <end position="699"/>
    </location>
</feature>
<evidence type="ECO:0000259" key="12">
    <source>
        <dbReference type="PROSITE" id="PS50067"/>
    </source>
</evidence>
<feature type="binding site" evidence="9">
    <location>
        <begin position="92"/>
        <end position="99"/>
    </location>
    <ligand>
        <name>ATP</name>
        <dbReference type="ChEBI" id="CHEBI:30616"/>
    </ligand>
</feature>
<dbReference type="Pfam" id="PF00225">
    <property type="entry name" value="Kinesin"/>
    <property type="match status" value="1"/>
</dbReference>
<evidence type="ECO:0000256" key="7">
    <source>
        <dbReference type="ARBA" id="ARBA00023175"/>
    </source>
</evidence>
<dbReference type="PANTHER" id="PTHR47969:SF21">
    <property type="entry name" value="KINESIN-LIKE PROTEIN"/>
    <property type="match status" value="1"/>
</dbReference>
<dbReference type="GO" id="GO:0003777">
    <property type="term" value="F:microtubule motor activity"/>
    <property type="evidence" value="ECO:0007669"/>
    <property type="project" value="InterPro"/>
</dbReference>
<protein>
    <recommendedName>
        <fullName evidence="10">Kinesin-like protein</fullName>
    </recommendedName>
</protein>
<keyword evidence="2" id="KW-0963">Cytoplasm</keyword>
<dbReference type="FunFam" id="3.40.850.10:FF:000029">
    <property type="entry name" value="Kinesin-like protein KIF17"/>
    <property type="match status" value="1"/>
</dbReference>
<dbReference type="PRINTS" id="PR00380">
    <property type="entry name" value="KINESINHEAVY"/>
</dbReference>
<organism evidence="13 15">
    <name type="scientific">Adineta steineri</name>
    <dbReference type="NCBI Taxonomy" id="433720"/>
    <lineage>
        <taxon>Eukaryota</taxon>
        <taxon>Metazoa</taxon>
        <taxon>Spiralia</taxon>
        <taxon>Gnathifera</taxon>
        <taxon>Rotifera</taxon>
        <taxon>Eurotatoria</taxon>
        <taxon>Bdelloidea</taxon>
        <taxon>Adinetida</taxon>
        <taxon>Adinetidae</taxon>
        <taxon>Adineta</taxon>
    </lineage>
</organism>
<evidence type="ECO:0000256" key="8">
    <source>
        <dbReference type="ARBA" id="ARBA00023212"/>
    </source>
</evidence>
<comment type="caution">
    <text evidence="13">The sequence shown here is derived from an EMBL/GenBank/DDBJ whole genome shotgun (WGS) entry which is preliminary data.</text>
</comment>
<feature type="region of interest" description="Disordered" evidence="11">
    <location>
        <begin position="443"/>
        <end position="509"/>
    </location>
</feature>
<name>A0A813VN92_9BILA</name>
<dbReference type="InterPro" id="IPR027640">
    <property type="entry name" value="Kinesin-like_fam"/>
</dbReference>
<evidence type="ECO:0000256" key="11">
    <source>
        <dbReference type="SAM" id="MobiDB-lite"/>
    </source>
</evidence>
<dbReference type="Gene3D" id="3.40.850.10">
    <property type="entry name" value="Kinesin motor domain"/>
    <property type="match status" value="1"/>
</dbReference>
<evidence type="ECO:0000256" key="1">
    <source>
        <dbReference type="ARBA" id="ARBA00004245"/>
    </source>
</evidence>
<reference evidence="13" key="1">
    <citation type="submission" date="2021-02" db="EMBL/GenBank/DDBJ databases">
        <authorList>
            <person name="Nowell W R."/>
        </authorList>
    </citation>
    <scope>NUCLEOTIDE SEQUENCE</scope>
</reference>
<evidence type="ECO:0000313" key="14">
    <source>
        <dbReference type="EMBL" id="CAF3658432.1"/>
    </source>
</evidence>
<feature type="compositionally biased region" description="Basic and acidic residues" evidence="11">
    <location>
        <begin position="542"/>
        <end position="553"/>
    </location>
</feature>
<dbReference type="AlphaFoldDB" id="A0A813VN92"/>
<dbReference type="InterPro" id="IPR036961">
    <property type="entry name" value="Kinesin_motor_dom_sf"/>
</dbReference>
<feature type="compositionally biased region" description="Low complexity" evidence="11">
    <location>
        <begin position="452"/>
        <end position="465"/>
    </location>
</feature>
<evidence type="ECO:0000256" key="6">
    <source>
        <dbReference type="ARBA" id="ARBA00023054"/>
    </source>
</evidence>
<dbReference type="GO" id="GO:0005524">
    <property type="term" value="F:ATP binding"/>
    <property type="evidence" value="ECO:0007669"/>
    <property type="project" value="UniProtKB-UniRule"/>
</dbReference>
<keyword evidence="5 9" id="KW-0067">ATP-binding</keyword>
<dbReference type="InterPro" id="IPR001752">
    <property type="entry name" value="Kinesin_motor_dom"/>
</dbReference>
<accession>A0A813VN92</accession>
<dbReference type="GO" id="GO:0005874">
    <property type="term" value="C:microtubule"/>
    <property type="evidence" value="ECO:0007669"/>
    <property type="project" value="UniProtKB-KW"/>
</dbReference>
<keyword evidence="3 10" id="KW-0493">Microtubule</keyword>
<feature type="region of interest" description="Disordered" evidence="11">
    <location>
        <begin position="524"/>
        <end position="554"/>
    </location>
</feature>
<comment type="subcellular location">
    <subcellularLocation>
        <location evidence="1">Cytoplasm</location>
        <location evidence="1">Cytoskeleton</location>
    </subcellularLocation>
</comment>
<evidence type="ECO:0000256" key="2">
    <source>
        <dbReference type="ARBA" id="ARBA00022490"/>
    </source>
</evidence>
<comment type="similarity">
    <text evidence="9 10">Belongs to the TRAFAC class myosin-kinesin ATPase superfamily. Kinesin family.</text>
</comment>
<evidence type="ECO:0000256" key="10">
    <source>
        <dbReference type="RuleBase" id="RU000394"/>
    </source>
</evidence>
<dbReference type="GO" id="GO:0007018">
    <property type="term" value="P:microtubule-based movement"/>
    <property type="evidence" value="ECO:0007669"/>
    <property type="project" value="InterPro"/>
</dbReference>
<evidence type="ECO:0000256" key="9">
    <source>
        <dbReference type="PROSITE-ProRule" id="PRU00283"/>
    </source>
</evidence>
<dbReference type="PROSITE" id="PS00411">
    <property type="entry name" value="KINESIN_MOTOR_1"/>
    <property type="match status" value="1"/>
</dbReference>
<dbReference type="PROSITE" id="PS50067">
    <property type="entry name" value="KINESIN_MOTOR_2"/>
    <property type="match status" value="1"/>
</dbReference>
<keyword evidence="4 9" id="KW-0547">Nucleotide-binding</keyword>
<evidence type="ECO:0000256" key="3">
    <source>
        <dbReference type="ARBA" id="ARBA00022701"/>
    </source>
</evidence>
<feature type="domain" description="Kinesin motor" evidence="12">
    <location>
        <begin position="6"/>
        <end position="338"/>
    </location>
</feature>
<dbReference type="GO" id="GO:0008017">
    <property type="term" value="F:microtubule binding"/>
    <property type="evidence" value="ECO:0007669"/>
    <property type="project" value="InterPro"/>
</dbReference>